<dbReference type="Pfam" id="PF00149">
    <property type="entry name" value="Metallophos"/>
    <property type="match status" value="1"/>
</dbReference>
<evidence type="ECO:0000259" key="6">
    <source>
        <dbReference type="Pfam" id="PF02872"/>
    </source>
</evidence>
<evidence type="ECO:0000256" key="2">
    <source>
        <dbReference type="ARBA" id="ARBA00022729"/>
    </source>
</evidence>
<dbReference type="Pfam" id="PF02872">
    <property type="entry name" value="5_nucleotid_C"/>
    <property type="match status" value="1"/>
</dbReference>
<dbReference type="PANTHER" id="PTHR11575">
    <property type="entry name" value="5'-NUCLEOTIDASE-RELATED"/>
    <property type="match status" value="1"/>
</dbReference>
<evidence type="ECO:0000256" key="3">
    <source>
        <dbReference type="RuleBase" id="RU362119"/>
    </source>
</evidence>
<keyword evidence="3" id="KW-0378">Hydrolase</keyword>
<dbReference type="PANTHER" id="PTHR11575:SF48">
    <property type="entry name" value="5'-NUCLEOTIDASE"/>
    <property type="match status" value="1"/>
</dbReference>
<name>A0ABR1F411_9ASCO</name>
<gene>
    <name evidence="7" type="ORF">BZA70DRAFT_178199</name>
</gene>
<reference evidence="7 8" key="1">
    <citation type="submission" date="2024-03" db="EMBL/GenBank/DDBJ databases">
        <title>Genome-scale model development and genomic sequencing of the oleaginous clade Lipomyces.</title>
        <authorList>
            <consortium name="Lawrence Berkeley National Laboratory"/>
            <person name="Czajka J.J."/>
            <person name="Han Y."/>
            <person name="Kim J."/>
            <person name="Mondo S.J."/>
            <person name="Hofstad B.A."/>
            <person name="Robles A."/>
            <person name="Haridas S."/>
            <person name="Riley R."/>
            <person name="LaButti K."/>
            <person name="Pangilinan J."/>
            <person name="Andreopoulos W."/>
            <person name="Lipzen A."/>
            <person name="Yan J."/>
            <person name="Wang M."/>
            <person name="Ng V."/>
            <person name="Grigoriev I.V."/>
            <person name="Spatafora J.W."/>
            <person name="Magnuson J.K."/>
            <person name="Baker S.E."/>
            <person name="Pomraning K.R."/>
        </authorList>
    </citation>
    <scope>NUCLEOTIDE SEQUENCE [LARGE SCALE GENOMIC DNA]</scope>
    <source>
        <strain evidence="7 8">Phaff 52-87</strain>
    </source>
</reference>
<dbReference type="SUPFAM" id="SSF56300">
    <property type="entry name" value="Metallo-dependent phosphatases"/>
    <property type="match status" value="1"/>
</dbReference>
<dbReference type="InterPro" id="IPR006179">
    <property type="entry name" value="5_nucleotidase/apyrase"/>
</dbReference>
<dbReference type="SUPFAM" id="SSF55816">
    <property type="entry name" value="5'-nucleotidase (syn. UDP-sugar hydrolase), C-terminal domain"/>
    <property type="match status" value="1"/>
</dbReference>
<keyword evidence="3" id="KW-0547">Nucleotide-binding</keyword>
<dbReference type="Gene3D" id="3.90.780.10">
    <property type="entry name" value="5'-Nucleotidase, C-terminal domain"/>
    <property type="match status" value="1"/>
</dbReference>
<dbReference type="RefSeq" id="XP_064767626.1">
    <property type="nucleotide sequence ID" value="XM_064909918.1"/>
</dbReference>
<comment type="caution">
    <text evidence="7">The sequence shown here is derived from an EMBL/GenBank/DDBJ whole genome shotgun (WGS) entry which is preliminary data.</text>
</comment>
<feature type="domain" description="Calcineurin-like phosphoesterase" evidence="5">
    <location>
        <begin position="21"/>
        <end position="236"/>
    </location>
</feature>
<comment type="similarity">
    <text evidence="1 3">Belongs to the 5'-nucleotidase family.</text>
</comment>
<feature type="compositionally biased region" description="Basic and acidic residues" evidence="4">
    <location>
        <begin position="554"/>
        <end position="570"/>
    </location>
</feature>
<sequence length="621" mass="68909">MSVPPAGSSPPTPPATTPDLRLIHFNDVYHIAPQFPKSDVPGGAARFVSLVKEYRSGKSFREQPELVTVFSGDAFNPSLESSVTRGTHMVGVLNSGNIGVDVAVYGNHDFDFGVEQLIKLKSDCDFPWMMSNVFHNGKTFAEGEEYVVKDVSGVRIGFVGLVEREWLETIVSLPEGIEYKPCAEIAITLSKLLREQEHCDLVIAVTHMREPNDIDLANSVPEGTLDLILGGHDHIYNHITVNNTPVIRSGSDFRQLSYLQGFKRDDGKWTWTVTRRDLTKEIEEDAETEKLVEGISGELNRRLDNTVGYTDVELDASFQTVRSAESNIANFVADVLRMWYGAEISLLAGGTLRSDTVYPPGPLRMKDIVLTFPFEDPCVVITVSGKEVLDALENGVSKLPALEGRFIQVSGLRYTYCLDTEPRIKSVEINNEPLDLERMYSCATLGYMANGYDGFASLQVPAERQLVDEEQGLLPLQMLRMWFTSLRFIHRMRSKKKGEEEGDGKRAVGEVSGSDAVEPLAKVARSSSDGLPLERHQDGREVEEEDETGSSRPGSREGTPRPGRKEHIGLDILHKRDTAIEQKVLDLWQNKGVHISRGSAIAPKVEGRIVKVDREGVVLVD</sequence>
<dbReference type="InterPro" id="IPR004843">
    <property type="entry name" value="Calcineurin-like_PHP"/>
</dbReference>
<keyword evidence="8" id="KW-1185">Reference proteome</keyword>
<accession>A0ABR1F411</accession>
<evidence type="ECO:0000259" key="5">
    <source>
        <dbReference type="Pfam" id="PF00149"/>
    </source>
</evidence>
<dbReference type="InterPro" id="IPR008334">
    <property type="entry name" value="5'-Nucleotdase_C"/>
</dbReference>
<dbReference type="PRINTS" id="PR01607">
    <property type="entry name" value="APYRASEFAMLY"/>
</dbReference>
<feature type="region of interest" description="Disordered" evidence="4">
    <location>
        <begin position="494"/>
        <end position="570"/>
    </location>
</feature>
<protein>
    <submittedName>
        <fullName evidence="7">5'-nucleotidase</fullName>
    </submittedName>
</protein>
<dbReference type="Gene3D" id="3.60.21.10">
    <property type="match status" value="1"/>
</dbReference>
<evidence type="ECO:0000256" key="4">
    <source>
        <dbReference type="SAM" id="MobiDB-lite"/>
    </source>
</evidence>
<keyword evidence="2" id="KW-0732">Signal</keyword>
<dbReference type="Proteomes" id="UP001498771">
    <property type="component" value="Unassembled WGS sequence"/>
</dbReference>
<evidence type="ECO:0000313" key="7">
    <source>
        <dbReference type="EMBL" id="KAK7204593.1"/>
    </source>
</evidence>
<feature type="compositionally biased region" description="Basic and acidic residues" evidence="4">
    <location>
        <begin position="497"/>
        <end position="508"/>
    </location>
</feature>
<dbReference type="InterPro" id="IPR036907">
    <property type="entry name" value="5'-Nucleotdase_C_sf"/>
</dbReference>
<dbReference type="GeneID" id="90035430"/>
<feature type="domain" description="5'-Nucleotidase C-terminal" evidence="6">
    <location>
        <begin position="307"/>
        <end position="456"/>
    </location>
</feature>
<evidence type="ECO:0000313" key="8">
    <source>
        <dbReference type="Proteomes" id="UP001498771"/>
    </source>
</evidence>
<dbReference type="EMBL" id="JBBJBU010000007">
    <property type="protein sequence ID" value="KAK7204593.1"/>
    <property type="molecule type" value="Genomic_DNA"/>
</dbReference>
<dbReference type="InterPro" id="IPR029052">
    <property type="entry name" value="Metallo-depent_PP-like"/>
</dbReference>
<evidence type="ECO:0000256" key="1">
    <source>
        <dbReference type="ARBA" id="ARBA00006654"/>
    </source>
</evidence>
<organism evidence="7 8">
    <name type="scientific">Myxozyma melibiosi</name>
    <dbReference type="NCBI Taxonomy" id="54550"/>
    <lineage>
        <taxon>Eukaryota</taxon>
        <taxon>Fungi</taxon>
        <taxon>Dikarya</taxon>
        <taxon>Ascomycota</taxon>
        <taxon>Saccharomycotina</taxon>
        <taxon>Lipomycetes</taxon>
        <taxon>Lipomycetales</taxon>
        <taxon>Lipomycetaceae</taxon>
        <taxon>Myxozyma</taxon>
    </lineage>
</organism>
<proteinExistence type="inferred from homology"/>